<organism evidence="3">
    <name type="scientific">Tanacetum cinerariifolium</name>
    <name type="common">Dalmatian daisy</name>
    <name type="synonym">Chrysanthemum cinerariifolium</name>
    <dbReference type="NCBI Taxonomy" id="118510"/>
    <lineage>
        <taxon>Eukaryota</taxon>
        <taxon>Viridiplantae</taxon>
        <taxon>Streptophyta</taxon>
        <taxon>Embryophyta</taxon>
        <taxon>Tracheophyta</taxon>
        <taxon>Spermatophyta</taxon>
        <taxon>Magnoliopsida</taxon>
        <taxon>eudicotyledons</taxon>
        <taxon>Gunneridae</taxon>
        <taxon>Pentapetalae</taxon>
        <taxon>asterids</taxon>
        <taxon>campanulids</taxon>
        <taxon>Asterales</taxon>
        <taxon>Asteraceae</taxon>
        <taxon>Asteroideae</taxon>
        <taxon>Anthemideae</taxon>
        <taxon>Anthemidinae</taxon>
        <taxon>Tanacetum</taxon>
    </lineage>
</organism>
<feature type="non-terminal residue" evidence="3">
    <location>
        <position position="143"/>
    </location>
</feature>
<evidence type="ECO:0000313" key="3">
    <source>
        <dbReference type="EMBL" id="GFD18231.1"/>
    </source>
</evidence>
<feature type="coiled-coil region" evidence="1">
    <location>
        <begin position="36"/>
        <end position="77"/>
    </location>
</feature>
<comment type="caution">
    <text evidence="3">The sequence shown here is derived from an EMBL/GenBank/DDBJ whole genome shotgun (WGS) entry which is preliminary data.</text>
</comment>
<evidence type="ECO:0000256" key="2">
    <source>
        <dbReference type="SAM" id="MobiDB-lite"/>
    </source>
</evidence>
<protein>
    <submittedName>
        <fullName evidence="3">Uncharacterized protein</fullName>
    </submittedName>
</protein>
<dbReference type="EMBL" id="BKCJ011306110">
    <property type="protein sequence ID" value="GFD18231.1"/>
    <property type="molecule type" value="Genomic_DNA"/>
</dbReference>
<gene>
    <name evidence="3" type="ORF">Tci_890200</name>
</gene>
<proteinExistence type="predicted"/>
<name>A0A699U8C4_TANCI</name>
<feature type="non-terminal residue" evidence="3">
    <location>
        <position position="1"/>
    </location>
</feature>
<dbReference type="AlphaFoldDB" id="A0A699U8C4"/>
<accession>A0A699U8C4</accession>
<evidence type="ECO:0000256" key="1">
    <source>
        <dbReference type="SAM" id="Coils"/>
    </source>
</evidence>
<keyword evidence="1" id="KW-0175">Coiled coil</keyword>
<feature type="region of interest" description="Disordered" evidence="2">
    <location>
        <begin position="78"/>
        <end position="116"/>
    </location>
</feature>
<sequence>EEENHALVADEKAPAEFTLMAKSSSDNEEIKFCEKIRAIEFELNNKSIKIERLTNELEKVKKEKDDLDRKLTGFQSASKDLDNLLESQRSNKNKEGLGYNAIPPPPAQVYSPPKKDMSWTGLPEFADYTITDYSRPLPTIESN</sequence>
<reference evidence="3" key="1">
    <citation type="journal article" date="2019" name="Sci. Rep.">
        <title>Draft genome of Tanacetum cinerariifolium, the natural source of mosquito coil.</title>
        <authorList>
            <person name="Yamashiro T."/>
            <person name="Shiraishi A."/>
            <person name="Satake H."/>
            <person name="Nakayama K."/>
        </authorList>
    </citation>
    <scope>NUCLEOTIDE SEQUENCE</scope>
</reference>